<dbReference type="Proteomes" id="UP000051861">
    <property type="component" value="Unassembled WGS sequence"/>
</dbReference>
<dbReference type="PANTHER" id="PTHR30255:SF2">
    <property type="entry name" value="SINGLE-STRANDED-DNA-SPECIFIC EXONUCLEASE RECJ"/>
    <property type="match status" value="1"/>
</dbReference>
<dbReference type="InterPro" id="IPR051673">
    <property type="entry name" value="SSDNA_exonuclease_RecJ"/>
</dbReference>
<evidence type="ECO:0000313" key="4">
    <source>
        <dbReference type="Proteomes" id="UP000051861"/>
    </source>
</evidence>
<evidence type="ECO:0000259" key="2">
    <source>
        <dbReference type="Pfam" id="PF17768"/>
    </source>
</evidence>
<dbReference type="InterPro" id="IPR041122">
    <property type="entry name" value="RecJ_OB"/>
</dbReference>
<dbReference type="Pfam" id="PF17768">
    <property type="entry name" value="RecJ_OB"/>
    <property type="match status" value="1"/>
</dbReference>
<name>A0A0S7XV17_UNCSA</name>
<sequence length="97" mass="10601">PQVVIDAELEPLKISMGLIKELEVLDPQGEGNPPPVFVSRNLDLADVRRVGSDGKHLKLKLSDGEISLDTIGFNLGNLADINWRPMNGTALRLRSCL</sequence>
<dbReference type="Gene3D" id="2.40.50.460">
    <property type="match status" value="1"/>
</dbReference>
<dbReference type="GO" id="GO:0016787">
    <property type="term" value="F:hydrolase activity"/>
    <property type="evidence" value="ECO:0007669"/>
    <property type="project" value="UniProtKB-KW"/>
</dbReference>
<evidence type="ECO:0000313" key="3">
    <source>
        <dbReference type="EMBL" id="KPJ66180.1"/>
    </source>
</evidence>
<feature type="domain" description="RecJ OB" evidence="2">
    <location>
        <begin position="5"/>
        <end position="80"/>
    </location>
</feature>
<evidence type="ECO:0000256" key="1">
    <source>
        <dbReference type="ARBA" id="ARBA00022801"/>
    </source>
</evidence>
<feature type="non-terminal residue" evidence="3">
    <location>
        <position position="1"/>
    </location>
</feature>
<dbReference type="EMBL" id="LIZX01000088">
    <property type="protein sequence ID" value="KPJ66180.1"/>
    <property type="molecule type" value="Genomic_DNA"/>
</dbReference>
<keyword evidence="1" id="KW-0378">Hydrolase</keyword>
<proteinExistence type="predicted"/>
<reference evidence="3 4" key="1">
    <citation type="journal article" date="2015" name="Microbiome">
        <title>Genomic resolution of linkages in carbon, nitrogen, and sulfur cycling among widespread estuary sediment bacteria.</title>
        <authorList>
            <person name="Baker B.J."/>
            <person name="Lazar C.S."/>
            <person name="Teske A.P."/>
            <person name="Dick G.J."/>
        </authorList>
    </citation>
    <scope>NUCLEOTIDE SEQUENCE [LARGE SCALE GENOMIC DNA]</scope>
    <source>
        <strain evidence="3">DG_54_3</strain>
    </source>
</reference>
<organism evidence="3 4">
    <name type="scientific">candidate division WOR-1 bacterium DG_54_3</name>
    <dbReference type="NCBI Taxonomy" id="1703775"/>
    <lineage>
        <taxon>Bacteria</taxon>
        <taxon>Bacillati</taxon>
        <taxon>Saganbacteria</taxon>
    </lineage>
</organism>
<dbReference type="PANTHER" id="PTHR30255">
    <property type="entry name" value="SINGLE-STRANDED-DNA-SPECIFIC EXONUCLEASE RECJ"/>
    <property type="match status" value="1"/>
</dbReference>
<dbReference type="AlphaFoldDB" id="A0A0S7XV17"/>
<accession>A0A0S7XV17</accession>
<protein>
    <recommendedName>
        <fullName evidence="2">RecJ OB domain-containing protein</fullName>
    </recommendedName>
</protein>
<gene>
    <name evidence="3" type="ORF">AMJ44_08810</name>
</gene>
<comment type="caution">
    <text evidence="3">The sequence shown here is derived from an EMBL/GenBank/DDBJ whole genome shotgun (WGS) entry which is preliminary data.</text>
</comment>